<feature type="coiled-coil region" evidence="13">
    <location>
        <begin position="223"/>
        <end position="395"/>
    </location>
</feature>
<keyword evidence="16" id="KW-1185">Reference proteome</keyword>
<evidence type="ECO:0000313" key="15">
    <source>
        <dbReference type="EMBL" id="KAK7863112.1"/>
    </source>
</evidence>
<gene>
    <name evidence="15" type="ORF">R5R35_001999</name>
</gene>
<dbReference type="GO" id="GO:0048870">
    <property type="term" value="P:cell motility"/>
    <property type="evidence" value="ECO:0007669"/>
    <property type="project" value="InterPro"/>
</dbReference>
<dbReference type="GO" id="GO:0005794">
    <property type="term" value="C:Golgi apparatus"/>
    <property type="evidence" value="ECO:0007669"/>
    <property type="project" value="TreeGrafter"/>
</dbReference>
<dbReference type="AlphaFoldDB" id="A0AAN9Z525"/>
<evidence type="ECO:0000256" key="7">
    <source>
        <dbReference type="ARBA" id="ARBA00022846"/>
    </source>
</evidence>
<organism evidence="15 16">
    <name type="scientific">Gryllus longicercus</name>
    <dbReference type="NCBI Taxonomy" id="2509291"/>
    <lineage>
        <taxon>Eukaryota</taxon>
        <taxon>Metazoa</taxon>
        <taxon>Ecdysozoa</taxon>
        <taxon>Arthropoda</taxon>
        <taxon>Hexapoda</taxon>
        <taxon>Insecta</taxon>
        <taxon>Pterygota</taxon>
        <taxon>Neoptera</taxon>
        <taxon>Polyneoptera</taxon>
        <taxon>Orthoptera</taxon>
        <taxon>Ensifera</taxon>
        <taxon>Gryllidea</taxon>
        <taxon>Grylloidea</taxon>
        <taxon>Gryllidae</taxon>
        <taxon>Gryllinae</taxon>
        <taxon>Gryllus</taxon>
    </lineage>
</organism>
<evidence type="ECO:0000313" key="16">
    <source>
        <dbReference type="Proteomes" id="UP001378592"/>
    </source>
</evidence>
<name>A0AAN9Z525_9ORTH</name>
<comment type="subcellular location">
    <subcellularLocation>
        <location evidence="1">Cell projection</location>
        <location evidence="1">Cilium</location>
        <location evidence="1">Flagellum</location>
    </subcellularLocation>
    <subcellularLocation>
        <location evidence="2">Cytoplasm</location>
        <location evidence="2">Cytoskeleton</location>
    </subcellularLocation>
</comment>
<dbReference type="EMBL" id="JAZDUA010000239">
    <property type="protein sequence ID" value="KAK7863112.1"/>
    <property type="molecule type" value="Genomic_DNA"/>
</dbReference>
<keyword evidence="9" id="KW-0969">Cilium</keyword>
<evidence type="ECO:0000256" key="11">
    <source>
        <dbReference type="ARBA" id="ARBA00023273"/>
    </source>
</evidence>
<evidence type="ECO:0000256" key="10">
    <source>
        <dbReference type="ARBA" id="ARBA00023212"/>
    </source>
</evidence>
<dbReference type="Proteomes" id="UP001378592">
    <property type="component" value="Unassembled WGS sequence"/>
</dbReference>
<sequence length="458" mass="54356">MSRDQLEIFANRLREEVEREREERNFFQLERDKLKTFWEVCRQQLEEAKAELRNKDQFIQDDDKRHRTEIKVFEQKVKHLEYEHQNNIAELKAENMVSLKKAEDDFKKCEELLLQDKNALKYQLEEIQDVHLTELCIVKAMHKMEISNMRKNFEVQSRDLEKKYEQRLQKIRTELMLQHRIELASAEERHKVRVNEIGQYHTQINDKIRHYYNNVTSNNLGIINDLKEELQRVKGSSDVMQRTTALEKAKSNELRLKESLQQAQSTIVILKKSIQNYEKEKTYHENTKARFNSAQSELKELKWQNDLLRLESEKIKMERDELQQRFTDATLELQQRTSMKNTILQEKIKDLLELLEMKETQLSGLLNNAVNPAAVHELKKKLESDKDLLDRKNAAIHDLQYEVARLCKAHDDLLDTYESKLKQYGIPKEELGFTPMRAINKQKAQVGRGPAGLVTDNP</sequence>
<evidence type="ECO:0000256" key="12">
    <source>
        <dbReference type="ARBA" id="ARBA00031568"/>
    </source>
</evidence>
<evidence type="ECO:0000256" key="5">
    <source>
        <dbReference type="ARBA" id="ARBA00022490"/>
    </source>
</evidence>
<keyword evidence="5" id="KW-0963">Cytoplasm</keyword>
<dbReference type="InterPro" id="IPR025593">
    <property type="entry name" value="GAS8_dom"/>
</dbReference>
<evidence type="ECO:0000256" key="8">
    <source>
        <dbReference type="ARBA" id="ARBA00023054"/>
    </source>
</evidence>
<evidence type="ECO:0000256" key="3">
    <source>
        <dbReference type="ARBA" id="ARBA00009859"/>
    </source>
</evidence>
<keyword evidence="10" id="KW-0206">Cytoskeleton</keyword>
<comment type="caution">
    <text evidence="15">The sequence shown here is derived from an EMBL/GenBank/DDBJ whole genome shotgun (WGS) entry which is preliminary data.</text>
</comment>
<evidence type="ECO:0000256" key="2">
    <source>
        <dbReference type="ARBA" id="ARBA00004245"/>
    </source>
</evidence>
<evidence type="ECO:0000256" key="13">
    <source>
        <dbReference type="SAM" id="Coils"/>
    </source>
</evidence>
<keyword evidence="7" id="KW-0282">Flagellum</keyword>
<proteinExistence type="inferred from homology"/>
<evidence type="ECO:0000256" key="1">
    <source>
        <dbReference type="ARBA" id="ARBA00004230"/>
    </source>
</evidence>
<dbReference type="InterPro" id="IPR039308">
    <property type="entry name" value="GAS8"/>
</dbReference>
<dbReference type="PANTHER" id="PTHR31543">
    <property type="entry name" value="DYNEIN REGULATORY COMPLEX SUBUNIT 4"/>
    <property type="match status" value="1"/>
</dbReference>
<dbReference type="PANTHER" id="PTHR31543:SF0">
    <property type="entry name" value="DYNEIN REGULATORY COMPLEX SUBUNIT 4"/>
    <property type="match status" value="1"/>
</dbReference>
<dbReference type="GO" id="GO:0008017">
    <property type="term" value="F:microtubule binding"/>
    <property type="evidence" value="ECO:0007669"/>
    <property type="project" value="InterPro"/>
</dbReference>
<keyword evidence="11" id="KW-0966">Cell projection</keyword>
<evidence type="ECO:0000256" key="6">
    <source>
        <dbReference type="ARBA" id="ARBA00022701"/>
    </source>
</evidence>
<accession>A0AAN9Z525</accession>
<protein>
    <recommendedName>
        <fullName evidence="4">Dynein regulatory complex subunit 4</fullName>
    </recommendedName>
    <alternativeName>
        <fullName evidence="12">Growth arrest-specific protein 8</fullName>
    </alternativeName>
</protein>
<comment type="similarity">
    <text evidence="3">Belongs to the DRC4 family.</text>
</comment>
<evidence type="ECO:0000259" key="14">
    <source>
        <dbReference type="Pfam" id="PF13851"/>
    </source>
</evidence>
<keyword evidence="8 13" id="KW-0175">Coiled coil</keyword>
<dbReference type="GO" id="GO:0031267">
    <property type="term" value="F:small GTPase binding"/>
    <property type="evidence" value="ECO:0007669"/>
    <property type="project" value="InterPro"/>
</dbReference>
<dbReference type="GO" id="GO:0031514">
    <property type="term" value="C:motile cilium"/>
    <property type="evidence" value="ECO:0007669"/>
    <property type="project" value="UniProtKB-SubCell"/>
</dbReference>
<keyword evidence="6" id="KW-0493">Microtubule</keyword>
<evidence type="ECO:0000256" key="4">
    <source>
        <dbReference type="ARBA" id="ARBA00021301"/>
    </source>
</evidence>
<feature type="coiled-coil region" evidence="13">
    <location>
        <begin position="3"/>
        <end position="62"/>
    </location>
</feature>
<feature type="domain" description="Growth arrest-specific protein 8" evidence="14">
    <location>
        <begin position="199"/>
        <end position="399"/>
    </location>
</feature>
<dbReference type="Pfam" id="PF13851">
    <property type="entry name" value="GAS"/>
    <property type="match status" value="1"/>
</dbReference>
<evidence type="ECO:0000256" key="9">
    <source>
        <dbReference type="ARBA" id="ARBA00023069"/>
    </source>
</evidence>
<reference evidence="15 16" key="1">
    <citation type="submission" date="2024-03" db="EMBL/GenBank/DDBJ databases">
        <title>The genome assembly and annotation of the cricket Gryllus longicercus Weissman &amp; Gray.</title>
        <authorList>
            <person name="Szrajer S."/>
            <person name="Gray D."/>
            <person name="Ylla G."/>
        </authorList>
    </citation>
    <scope>NUCLEOTIDE SEQUENCE [LARGE SCALE GENOMIC DNA]</scope>
    <source>
        <strain evidence="15">DAG 2021-001</strain>
        <tissue evidence="15">Whole body minus gut</tissue>
    </source>
</reference>
<dbReference type="GO" id="GO:0005874">
    <property type="term" value="C:microtubule"/>
    <property type="evidence" value="ECO:0007669"/>
    <property type="project" value="UniProtKB-KW"/>
</dbReference>